<evidence type="ECO:0000259" key="1">
    <source>
        <dbReference type="Pfam" id="PF00535"/>
    </source>
</evidence>
<dbReference type="Proteomes" id="UP000218427">
    <property type="component" value="Unassembled WGS sequence"/>
</dbReference>
<dbReference type="SUPFAM" id="SSF53756">
    <property type="entry name" value="UDP-Glycosyltransferase/glycogen phosphorylase"/>
    <property type="match status" value="1"/>
</dbReference>
<evidence type="ECO:0000313" key="2">
    <source>
        <dbReference type="EMBL" id="PCO07016.1"/>
    </source>
</evidence>
<dbReference type="Pfam" id="PF00535">
    <property type="entry name" value="Glycos_transf_2"/>
    <property type="match status" value="1"/>
</dbReference>
<gene>
    <name evidence="2" type="ORF">AWR36_004575</name>
</gene>
<accession>A0ABX4I3U4</accession>
<reference evidence="2" key="1">
    <citation type="submission" date="2017-08" db="EMBL/GenBank/DDBJ databases">
        <title>Microbulbifer marisrubri sp. nov., a halophilic alphaproteobacterium isolated from marine sediment of the Yellow Sea, China.</title>
        <authorList>
            <person name="Zhang G."/>
            <person name="Xiong Q."/>
        </authorList>
    </citation>
    <scope>NUCLEOTIDE SEQUENCE [LARGE SCALE GENOMIC DNA]</scope>
    <source>
        <strain evidence="2">WRN-8</strain>
    </source>
</reference>
<organism evidence="2 3">
    <name type="scientific">Microbulbifer flavimaris</name>
    <dbReference type="NCBI Taxonomy" id="1781068"/>
    <lineage>
        <taxon>Bacteria</taxon>
        <taxon>Pseudomonadati</taxon>
        <taxon>Pseudomonadota</taxon>
        <taxon>Gammaproteobacteria</taxon>
        <taxon>Cellvibrionales</taxon>
        <taxon>Microbulbiferaceae</taxon>
        <taxon>Microbulbifer</taxon>
    </lineage>
</organism>
<dbReference type="EMBL" id="LRFG02000001">
    <property type="protein sequence ID" value="PCO07016.1"/>
    <property type="molecule type" value="Genomic_DNA"/>
</dbReference>
<comment type="caution">
    <text evidence="2">The sequence shown here is derived from an EMBL/GenBank/DDBJ whole genome shotgun (WGS) entry which is preliminary data.</text>
</comment>
<feature type="domain" description="Glycosyltransferase 2-like" evidence="1">
    <location>
        <begin position="260"/>
        <end position="393"/>
    </location>
</feature>
<protein>
    <recommendedName>
        <fullName evidence="1">Glycosyltransferase 2-like domain-containing protein</fullName>
    </recommendedName>
</protein>
<dbReference type="InterPro" id="IPR029044">
    <property type="entry name" value="Nucleotide-diphossugar_trans"/>
</dbReference>
<dbReference type="CDD" id="cd04186">
    <property type="entry name" value="GT_2_like_c"/>
    <property type="match status" value="1"/>
</dbReference>
<name>A0ABX4I3U4_9GAMM</name>
<dbReference type="InterPro" id="IPR001173">
    <property type="entry name" value="Glyco_trans_2-like"/>
</dbReference>
<proteinExistence type="predicted"/>
<keyword evidence="3" id="KW-1185">Reference proteome</keyword>
<dbReference type="RefSeq" id="WP_082679378.1">
    <property type="nucleotide sequence ID" value="NZ_LRFG02000001.1"/>
</dbReference>
<dbReference type="CDD" id="cd03801">
    <property type="entry name" value="GT4_PimA-like"/>
    <property type="match status" value="1"/>
</dbReference>
<evidence type="ECO:0000313" key="3">
    <source>
        <dbReference type="Proteomes" id="UP000218427"/>
    </source>
</evidence>
<dbReference type="PANTHER" id="PTHR43179:SF7">
    <property type="entry name" value="RHAMNOSYLTRANSFERASE WBBL"/>
    <property type="match status" value="1"/>
</dbReference>
<sequence>MSSHESPGKVPSCPQQKIEQEEINLRLQAQLCDLTGLFKALPDSRLGRLSRYLDRLSGRNYLQDPTALEAVVVRTRRAHSGPKLPASLDDSHLEKLESRNARQFSELQNFYARVHALYAWPQRLLLQFFELALYVVTLRKPSAAPLNSLFRDLKDFQLAQETGSTHGQKQMKGRLGMLLQVWRYFVRNPVASLRLLNWARLKRLVQVLVGADSLNSLSWIDQRFPVDTSTSKKPETFSVTEDEAPSVQLTFPSVDSPRVSIVVPVYNQYATTISCLQAVLENTADVDYEVIIADDCSSDSTTRIADRVINARVVRHKKNQGFLGNCNAAVCQARGEFVLLLNNDTNPQQGWLTALLDTFDQHQRVGLVGPKLLFEDGLLQEAGGIIWRDGSGWNYGRGQSADAPEFNYVRDTDYISGACILFRKDVWDRIGGFDEQFRPAYYEDTDLAFEIRKLGLRTIYQPASEVVHFEGVSHGNDLNSGIKKQQRINQGVFRKKWRGELLTGNRDLGTDVFDARERYNSGTTVLFIDHYVPFYDKDAGSRSTFLYVKSMVDMGYRVKFLGANFFPHQPYTETLQQLGVEVLYGERFARNWKLWLDENGKSIDVIYLHRPHITEDFIDEIKSLENCPRLVYFGHDLHYLRTEREAAITDDNKLLKVAADWKKRETRIFDQVDIVLYPSDVEVKAVQEISPGTNVAQLPLYVLNAPDVDAFDFAARKDLLFVGGFTHTPNVDAVLWFAAEVMPQILFADPDIRLHVVGSNVPEAISNLASENIVVHGFVSDGELESLYRSVRVCVVPLRYGAGVKGKVLEAIESAVPLITTPIGAEGIPVPEQVMDIAEGAEEFASKLLGLYTDESRCVRQLAVRPGYVAKYFGAGVVRAAIEQHFACESQV</sequence>
<dbReference type="PANTHER" id="PTHR43179">
    <property type="entry name" value="RHAMNOSYLTRANSFERASE WBBL"/>
    <property type="match status" value="1"/>
</dbReference>
<dbReference type="SUPFAM" id="SSF53448">
    <property type="entry name" value="Nucleotide-diphospho-sugar transferases"/>
    <property type="match status" value="1"/>
</dbReference>
<dbReference type="Gene3D" id="3.90.550.10">
    <property type="entry name" value="Spore Coat Polysaccharide Biosynthesis Protein SpsA, Chain A"/>
    <property type="match status" value="1"/>
</dbReference>
<dbReference type="Gene3D" id="3.40.50.2000">
    <property type="entry name" value="Glycogen Phosphorylase B"/>
    <property type="match status" value="1"/>
</dbReference>
<dbReference type="Pfam" id="PF13692">
    <property type="entry name" value="Glyco_trans_1_4"/>
    <property type="match status" value="1"/>
</dbReference>